<dbReference type="Proteomes" id="UP001227268">
    <property type="component" value="Unassembled WGS sequence"/>
</dbReference>
<keyword evidence="2" id="KW-1185">Reference proteome</keyword>
<sequence>MSMLGSPIAGAPYLFIDPASVWSRSVASASASKESQQNDAGSEARRPKGVDDAAPPVLMPVVRILVPSEDGGGKVQRKRTFPAVFTHVTSTPFGSSSQQSRPAQQRYHHGQDDAQQQHHPHNHAPVWPVPSSGDRDSQRQYGDRIPGFMRNRTLRLPAGAYELFAIDAWVLDRRRRVKCVVVCSGGVGRAPGKISLPTAGGKEKERRTTTRTIKGHAAAEGGVMVDEYIPIPPLSSSPSPTRTANEHSNAAPDDAYSSPSETSDIDNDIDIDDHTSRQHPRRRRKWTWRDSLDVFRREVERDGGRLVDLDLPAASLSSELMSDARSGRRTVLVDGDGDESPHGTSVTAQRDAMRQPQQYQQQHTTTDIASSRSTPTTRTTTPPQSRTTDPPRTLIPLTPLPYLSHGLHPIPIPGGSYAEVRERLFVNLNLGRGGFAGRSWVGLEVPSKATEHKFLIQYRLPPLPTSTTTTTRETSGKGDREGASHGGDGVGEEKGRAIQEVVLELGKLIQTALWIHGLYGHPEITAFGGTGMHVHLDNDDDGENDHDHENGYVDGYDDAASWGGPVGASRRGEEEVQDGLLCDSTMLALGIWKTGVNQFLEGTMSFSSSPSRTTSGHSGSITGTQGGGGAREFEQTWGMEQGEWEDLCMDPVRRRVRVDAMTDEFTSQGPNLTALLLSEVISVRCKLAALDINVPRDPFGKPGELLLALREYQRAFHPSRTTTDYLTPRLLEEINISYAKAQVHESGKLSRIMKGKVAQASAGFASNLTGLASATLGSATSTGRYHGASDDEGSDKNAQEVTVAGAVEKGSASNLATANIDRWVSCIKSGKEGLGNGRVGDLWLGKVGNGQGKQWQWDTPRKVPIGASSSDPKSSGVQKRRNTHGPHSGQLVRDRTSSTGHRHVSAESQQQNERLHTKRHSIHGVREPDSRRLRTKASLSHGAGHLRNMTSKTGHALRDGLSNVTSLARKGFEFGDQSDSDPDRDLSLISTDMASLDSNARYPNISITATAPSDDTSSRTYARPGRLQSRSVSQFADSEAFSEGISDVTSYLTRPAQRSILESITDAGTPTVHSSKSSLLYTKLERMVSMDARYGAISPGQGIEFLHSGHDERTWLKWRREQHQKRGISRRYSFESKPPVKEVVRQHPKQLALDVNACGLVWRLHTEEIRLRREVDMMTEMEAIMQRVSRELVDEFRSRRQLLDQLQSSAATLVSPTPQEVDEDVAKDELSVPQSTSGHAQKLLNKLATDGNDLEYSVRNLQNTVRSIGDAASKIDLWMTEFPPEIDCGKEGTDGPAAVNAPTKAEWTGSVLDNVPGDFICSASEKTSSDDDSAGSSEHLASTPNEITAGLFPWLRSLWQR</sequence>
<reference evidence="1" key="1">
    <citation type="submission" date="2023-04" db="EMBL/GenBank/DDBJ databases">
        <title>Draft Genome sequencing of Naganishia species isolated from polar environments using Oxford Nanopore Technology.</title>
        <authorList>
            <person name="Leo P."/>
            <person name="Venkateswaran K."/>
        </authorList>
    </citation>
    <scope>NUCLEOTIDE SEQUENCE</scope>
    <source>
        <strain evidence="1">MNA-CCFEE 5423</strain>
    </source>
</reference>
<protein>
    <submittedName>
        <fullName evidence="1">Uncharacterized protein</fullName>
    </submittedName>
</protein>
<gene>
    <name evidence="1" type="ORF">QFC21_006906</name>
</gene>
<accession>A0ACC2UZU7</accession>
<organism evidence="1 2">
    <name type="scientific">Naganishia friedmannii</name>
    <dbReference type="NCBI Taxonomy" id="89922"/>
    <lineage>
        <taxon>Eukaryota</taxon>
        <taxon>Fungi</taxon>
        <taxon>Dikarya</taxon>
        <taxon>Basidiomycota</taxon>
        <taxon>Agaricomycotina</taxon>
        <taxon>Tremellomycetes</taxon>
        <taxon>Filobasidiales</taxon>
        <taxon>Filobasidiaceae</taxon>
        <taxon>Naganishia</taxon>
    </lineage>
</organism>
<comment type="caution">
    <text evidence="1">The sequence shown here is derived from an EMBL/GenBank/DDBJ whole genome shotgun (WGS) entry which is preliminary data.</text>
</comment>
<proteinExistence type="predicted"/>
<dbReference type="EMBL" id="JASBWT010000040">
    <property type="protein sequence ID" value="KAJ9092264.1"/>
    <property type="molecule type" value="Genomic_DNA"/>
</dbReference>
<evidence type="ECO:0000313" key="2">
    <source>
        <dbReference type="Proteomes" id="UP001227268"/>
    </source>
</evidence>
<name>A0ACC2UZU7_9TREE</name>
<evidence type="ECO:0000313" key="1">
    <source>
        <dbReference type="EMBL" id="KAJ9092264.1"/>
    </source>
</evidence>